<dbReference type="SUPFAM" id="SSF46894">
    <property type="entry name" value="C-terminal effector domain of the bipartite response regulators"/>
    <property type="match status" value="1"/>
</dbReference>
<evidence type="ECO:0000313" key="3">
    <source>
        <dbReference type="Proteomes" id="UP000248021"/>
    </source>
</evidence>
<dbReference type="SMART" id="SM00421">
    <property type="entry name" value="HTH_LUXR"/>
    <property type="match status" value="1"/>
</dbReference>
<dbReference type="InterPro" id="IPR000792">
    <property type="entry name" value="Tscrpt_reg_LuxR_C"/>
</dbReference>
<dbReference type="InterPro" id="IPR016032">
    <property type="entry name" value="Sig_transdc_resp-reg_C-effctor"/>
</dbReference>
<proteinExistence type="predicted"/>
<protein>
    <submittedName>
        <fullName evidence="2">Regulatory LuxR family protein</fullName>
    </submittedName>
</protein>
<dbReference type="Gene3D" id="1.10.10.10">
    <property type="entry name" value="Winged helix-like DNA-binding domain superfamily/Winged helix DNA-binding domain"/>
    <property type="match status" value="1"/>
</dbReference>
<name>A0A2V3UE18_9HYPH</name>
<reference evidence="2 3" key="1">
    <citation type="submission" date="2018-05" db="EMBL/GenBank/DDBJ databases">
        <title>Genomic Encyclopedia of Type Strains, Phase IV (KMG-IV): sequencing the most valuable type-strain genomes for metagenomic binning, comparative biology and taxonomic classification.</title>
        <authorList>
            <person name="Goeker M."/>
        </authorList>
    </citation>
    <scope>NUCLEOTIDE SEQUENCE [LARGE SCALE GENOMIC DNA]</scope>
    <source>
        <strain evidence="2 3">DSM 6462</strain>
    </source>
</reference>
<dbReference type="AlphaFoldDB" id="A0A2V3UE18"/>
<dbReference type="EMBL" id="QJJK01000002">
    <property type="protein sequence ID" value="PXW63546.1"/>
    <property type="molecule type" value="Genomic_DNA"/>
</dbReference>
<sequence>MHSAQISSALHDYVAEGWSLRNPWLEGRMEAGYRVGDVYRDLDIVTPREMRTNPFYTEFLHKFGLGRQMVAIIYSDIGNPTCLVSHRGMAKGPFRKNELQTHLLVARHVEQALRITSKFVKKEAENRSYAEIFDAVDYAMIVLDGDQRLVKLNREAEALIGNYFNHEKERLAPASREDAHAFTSAIQAAHKIQPGVQDAPHPITIGDRHGEERIVVWISPLVGAAADKLGFMSGKNNVLVLAQPLKRNRVIEPTIIRSIYGLSTGEARLASLLVSGRTVKDAAKELDLTEGTARFVLNQVFRKVGVHRQSELVAQMQELGRYVRARGT</sequence>
<dbReference type="InterPro" id="IPR036388">
    <property type="entry name" value="WH-like_DNA-bd_sf"/>
</dbReference>
<dbReference type="GO" id="GO:0003677">
    <property type="term" value="F:DNA binding"/>
    <property type="evidence" value="ECO:0007669"/>
    <property type="project" value="InterPro"/>
</dbReference>
<accession>A0A2V3UE18</accession>
<gene>
    <name evidence="2" type="ORF">C7450_102462</name>
</gene>
<evidence type="ECO:0000259" key="1">
    <source>
        <dbReference type="SMART" id="SM00421"/>
    </source>
</evidence>
<dbReference type="GO" id="GO:0006355">
    <property type="term" value="P:regulation of DNA-templated transcription"/>
    <property type="evidence" value="ECO:0007669"/>
    <property type="project" value="InterPro"/>
</dbReference>
<feature type="domain" description="HTH luxR-type" evidence="1">
    <location>
        <begin position="259"/>
        <end position="316"/>
    </location>
</feature>
<comment type="caution">
    <text evidence="2">The sequence shown here is derived from an EMBL/GenBank/DDBJ whole genome shotgun (WGS) entry which is preliminary data.</text>
</comment>
<dbReference type="Proteomes" id="UP000248021">
    <property type="component" value="Unassembled WGS sequence"/>
</dbReference>
<organism evidence="2 3">
    <name type="scientific">Chelatococcus asaccharovorans</name>
    <dbReference type="NCBI Taxonomy" id="28210"/>
    <lineage>
        <taxon>Bacteria</taxon>
        <taxon>Pseudomonadati</taxon>
        <taxon>Pseudomonadota</taxon>
        <taxon>Alphaproteobacteria</taxon>
        <taxon>Hyphomicrobiales</taxon>
        <taxon>Chelatococcaceae</taxon>
        <taxon>Chelatococcus</taxon>
    </lineage>
</organism>
<evidence type="ECO:0000313" key="2">
    <source>
        <dbReference type="EMBL" id="PXW63546.1"/>
    </source>
</evidence>
<keyword evidence="3" id="KW-1185">Reference proteome</keyword>